<name>A0A1I0B4M1_9RHOB</name>
<gene>
    <name evidence="2" type="ORF">SAMN04489858_102461</name>
</gene>
<feature type="transmembrane region" description="Helical" evidence="1">
    <location>
        <begin position="52"/>
        <end position="71"/>
    </location>
</feature>
<evidence type="ECO:0000313" key="2">
    <source>
        <dbReference type="EMBL" id="SET01439.1"/>
    </source>
</evidence>
<reference evidence="2 3" key="1">
    <citation type="submission" date="2016-10" db="EMBL/GenBank/DDBJ databases">
        <authorList>
            <person name="de Groot N.N."/>
        </authorList>
    </citation>
    <scope>NUCLEOTIDE SEQUENCE [LARGE SCALE GENOMIC DNA]</scope>
    <source>
        <strain evidence="2 3">DSM 17862</strain>
    </source>
</reference>
<dbReference type="EMBL" id="FOHO01000002">
    <property type="protein sequence ID" value="SET01439.1"/>
    <property type="molecule type" value="Genomic_DNA"/>
</dbReference>
<dbReference type="STRING" id="364199.SAMN04489858_102461"/>
<keyword evidence="1" id="KW-0812">Transmembrane</keyword>
<dbReference type="InterPro" id="IPR003425">
    <property type="entry name" value="CCB3/YggT"/>
</dbReference>
<dbReference type="Proteomes" id="UP000199180">
    <property type="component" value="Unassembled WGS sequence"/>
</dbReference>
<feature type="transmembrane region" description="Helical" evidence="1">
    <location>
        <begin position="113"/>
        <end position="137"/>
    </location>
</feature>
<evidence type="ECO:0000256" key="1">
    <source>
        <dbReference type="SAM" id="Phobius"/>
    </source>
</evidence>
<proteinExistence type="predicted"/>
<dbReference type="Pfam" id="PF02325">
    <property type="entry name" value="CCB3_YggT"/>
    <property type="match status" value="1"/>
</dbReference>
<sequence length="139" mass="15369">MRLIGLGVAFTHRIVNPDAAATVLHAGRGMAIQGPIAANGDKMGTLYQALQLILQVVWFVMIVHIIMSWLINFQVLNLRQPMVAQIWDGLNRLLEPLYRPIRNILPDTGGLDLAPLVVFIIIIILQNALANNAGFFFGM</sequence>
<keyword evidence="1" id="KW-0472">Membrane</keyword>
<accession>A0A1I0B4M1</accession>
<keyword evidence="3" id="KW-1185">Reference proteome</keyword>
<dbReference type="GO" id="GO:0016020">
    <property type="term" value="C:membrane"/>
    <property type="evidence" value="ECO:0007669"/>
    <property type="project" value="InterPro"/>
</dbReference>
<evidence type="ECO:0000313" key="3">
    <source>
        <dbReference type="Proteomes" id="UP000199180"/>
    </source>
</evidence>
<keyword evidence="1" id="KW-1133">Transmembrane helix</keyword>
<organism evidence="2 3">
    <name type="scientific">Paracoccus homiensis</name>
    <dbReference type="NCBI Taxonomy" id="364199"/>
    <lineage>
        <taxon>Bacteria</taxon>
        <taxon>Pseudomonadati</taxon>
        <taxon>Pseudomonadota</taxon>
        <taxon>Alphaproteobacteria</taxon>
        <taxon>Rhodobacterales</taxon>
        <taxon>Paracoccaceae</taxon>
        <taxon>Paracoccus</taxon>
    </lineage>
</organism>
<dbReference type="AlphaFoldDB" id="A0A1I0B4M1"/>
<protein>
    <submittedName>
        <fullName evidence="2">Uncharacterized conserved protein YggT, Ycf19 family</fullName>
    </submittedName>
</protein>